<dbReference type="InterPro" id="IPR017853">
    <property type="entry name" value="GH"/>
</dbReference>
<dbReference type="GO" id="GO:0004563">
    <property type="term" value="F:beta-N-acetylhexosaminidase activity"/>
    <property type="evidence" value="ECO:0007669"/>
    <property type="project" value="UniProtKB-EC"/>
</dbReference>
<dbReference type="HOGENOM" id="CLU_008392_0_0_5"/>
<dbReference type="Gene3D" id="3.20.20.300">
    <property type="entry name" value="Glycoside hydrolase, family 3, N-terminal domain"/>
    <property type="match status" value="1"/>
</dbReference>
<comment type="catalytic activity">
    <reaction evidence="1">
        <text>Hydrolysis of terminal non-reducing N-acetyl-D-hexosamine residues in N-acetyl-beta-D-hexosaminides.</text>
        <dbReference type="EC" id="3.2.1.52"/>
    </reaction>
</comment>
<organism evidence="7 8">
    <name type="scientific">Micavibrio aeruginosavorus EPB</name>
    <dbReference type="NCBI Taxonomy" id="349215"/>
    <lineage>
        <taxon>Bacteria</taxon>
        <taxon>Pseudomonadati</taxon>
        <taxon>Bdellovibrionota</taxon>
        <taxon>Bdellovibrionia</taxon>
        <taxon>Bdellovibrionales</taxon>
        <taxon>Pseudobdellovibrionaceae</taxon>
        <taxon>Micavibrio</taxon>
    </lineage>
</organism>
<dbReference type="Pfam" id="PF00933">
    <property type="entry name" value="Glyco_hydro_3"/>
    <property type="match status" value="1"/>
</dbReference>
<dbReference type="InterPro" id="IPR001764">
    <property type="entry name" value="Glyco_hydro_3_N"/>
</dbReference>
<dbReference type="GO" id="GO:0009254">
    <property type="term" value="P:peptidoglycan turnover"/>
    <property type="evidence" value="ECO:0007669"/>
    <property type="project" value="TreeGrafter"/>
</dbReference>
<dbReference type="EC" id="3.2.1.52" evidence="3"/>
<evidence type="ECO:0000256" key="1">
    <source>
        <dbReference type="ARBA" id="ARBA00001231"/>
    </source>
</evidence>
<accession>M4VH44</accession>
<dbReference type="EMBL" id="CP003538">
    <property type="protein sequence ID" value="AGH97376.1"/>
    <property type="molecule type" value="Genomic_DNA"/>
</dbReference>
<sequence length="333" mass="35227">MLSPVDPHNAPLAAIFGLSGTTLTDEERAFFKTVNPLGFILFARNATDPAQLSALTADLQSLLGREVPILIDQEGGRVARLRQPHWPATIAAQHLPDTASVAAQSGAIADTLNAMGVNVNCAPVLDVLFDDTHAAIGDRAFSNDAAIVSERAIASCRAYLAKGIVPVIKHMPGQGRATLDSHLDLPHVKAAMADLEAVDFLPYRDLLKQDFVDAVWGMVSHIVYDAVDNVLPATCSPALIGGVIRQQLGFDGLLLTDDIVMNALGRIGDMGVRAKATLDAGCDIVLHCSGKMDEMKNVAAAIPVMTADAVRRYNRSLPTSGQGPNVAYGGLHV</sequence>
<dbReference type="InterPro" id="IPR050226">
    <property type="entry name" value="NagZ_Beta-hexosaminidase"/>
</dbReference>
<dbReference type="SUPFAM" id="SSF51445">
    <property type="entry name" value="(Trans)glycosidases"/>
    <property type="match status" value="1"/>
</dbReference>
<dbReference type="PANTHER" id="PTHR30480">
    <property type="entry name" value="BETA-HEXOSAMINIDASE-RELATED"/>
    <property type="match status" value="1"/>
</dbReference>
<dbReference type="InterPro" id="IPR036962">
    <property type="entry name" value="Glyco_hydro_3_N_sf"/>
</dbReference>
<keyword evidence="4 7" id="KW-0378">Hydrolase</keyword>
<keyword evidence="5 7" id="KW-0326">Glycosidase</keyword>
<evidence type="ECO:0000313" key="8">
    <source>
        <dbReference type="Proteomes" id="UP000011932"/>
    </source>
</evidence>
<name>M4VH44_9BACT</name>
<evidence type="ECO:0000256" key="4">
    <source>
        <dbReference type="ARBA" id="ARBA00022801"/>
    </source>
</evidence>
<proteinExistence type="inferred from homology"/>
<evidence type="ECO:0000259" key="6">
    <source>
        <dbReference type="Pfam" id="PF00933"/>
    </source>
</evidence>
<dbReference type="PATRIC" id="fig|349215.9.peg.538"/>
<reference evidence="7 8" key="1">
    <citation type="journal article" date="2013" name="ISME J.">
        <title>By their genes ye shall know them: genomic signatures of predatory bacteria.</title>
        <authorList>
            <person name="Pasternak Z."/>
            <person name="Pietrokovski S."/>
            <person name="Rotem O."/>
            <person name="Gophna U."/>
            <person name="Lurie-Weinberger M.N."/>
            <person name="Jurkevitch E."/>
        </authorList>
    </citation>
    <scope>NUCLEOTIDE SEQUENCE [LARGE SCALE GENOMIC DNA]</scope>
    <source>
        <strain evidence="7">EPB</strain>
    </source>
</reference>
<dbReference type="GO" id="GO:0005975">
    <property type="term" value="P:carbohydrate metabolic process"/>
    <property type="evidence" value="ECO:0007669"/>
    <property type="project" value="InterPro"/>
</dbReference>
<dbReference type="STRING" id="349215.A11S_552"/>
<dbReference type="NCBIfam" id="NF003740">
    <property type="entry name" value="PRK05337.1"/>
    <property type="match status" value="1"/>
</dbReference>
<dbReference type="Proteomes" id="UP000011932">
    <property type="component" value="Chromosome"/>
</dbReference>
<comment type="similarity">
    <text evidence="2">Belongs to the glycosyl hydrolase 3 family.</text>
</comment>
<evidence type="ECO:0000256" key="3">
    <source>
        <dbReference type="ARBA" id="ARBA00012663"/>
    </source>
</evidence>
<protein>
    <recommendedName>
        <fullName evidence="3">beta-N-acetylhexosaminidase</fullName>
        <ecNumber evidence="3">3.2.1.52</ecNumber>
    </recommendedName>
</protein>
<feature type="domain" description="Glycoside hydrolase family 3 N-terminal" evidence="6">
    <location>
        <begin position="25"/>
        <end position="302"/>
    </location>
</feature>
<evidence type="ECO:0000256" key="5">
    <source>
        <dbReference type="ARBA" id="ARBA00023295"/>
    </source>
</evidence>
<dbReference type="PANTHER" id="PTHR30480:SF13">
    <property type="entry name" value="BETA-HEXOSAMINIDASE"/>
    <property type="match status" value="1"/>
</dbReference>
<gene>
    <name evidence="7" type="ORF">A11S_552</name>
</gene>
<evidence type="ECO:0000313" key="7">
    <source>
        <dbReference type="EMBL" id="AGH97376.1"/>
    </source>
</evidence>
<dbReference type="AlphaFoldDB" id="M4VH44"/>
<evidence type="ECO:0000256" key="2">
    <source>
        <dbReference type="ARBA" id="ARBA00005336"/>
    </source>
</evidence>
<dbReference type="KEGG" id="man:A11S_552"/>